<dbReference type="RefSeq" id="WP_229814994.1">
    <property type="nucleotide sequence ID" value="NZ_BMZP01000001.1"/>
</dbReference>
<name>A0ABV7V1S0_9SPHN</name>
<dbReference type="Pfam" id="PF13242">
    <property type="entry name" value="Hydrolase_like"/>
    <property type="match status" value="1"/>
</dbReference>
<keyword evidence="1" id="KW-0378">Hydrolase</keyword>
<accession>A0ABV7V1S0</accession>
<gene>
    <name evidence="1" type="ORF">ACFOOT_06615</name>
</gene>
<dbReference type="InterPro" id="IPR036412">
    <property type="entry name" value="HAD-like_sf"/>
</dbReference>
<keyword evidence="2" id="KW-1185">Reference proteome</keyword>
<protein>
    <submittedName>
        <fullName evidence="1">HAD-IIA family hydrolase</fullName>
    </submittedName>
</protein>
<sequence>MTIISPDHAARLRDAAGFVFDMDGTIALGDAKSGGHKALPHAVALLETLERRGIPFVVFTNGTAKAPADYAASLRAAGFPVSDAQMLTPSASAAAWFVAQGMRRVRVLGNAGCAAPLRAAGLEVIDPTAPAQDVEAVYTGWFREFDFAALEAACDSLWHGARLFTASNVPFFATATGRAIGSSFAINAMLTAMTGKRARILGKPSRVALDVARQVMGLPRSAVRQMVVVGDDPALEMRMANAAGALAVGLTTGLMQSTTDLPARDTPAVLLTGLEPVLAALG</sequence>
<comment type="caution">
    <text evidence="1">The sequence shown here is derived from an EMBL/GenBank/DDBJ whole genome shotgun (WGS) entry which is preliminary data.</text>
</comment>
<dbReference type="EMBL" id="JBHRYE010000011">
    <property type="protein sequence ID" value="MFC3671089.1"/>
    <property type="molecule type" value="Genomic_DNA"/>
</dbReference>
<dbReference type="PANTHER" id="PTHR19288:SF46">
    <property type="entry name" value="HALOACID DEHALOGENASE-LIKE HYDROLASE DOMAIN-CONTAINING PROTEIN 2"/>
    <property type="match status" value="1"/>
</dbReference>
<dbReference type="Pfam" id="PF13344">
    <property type="entry name" value="Hydrolase_6"/>
    <property type="match status" value="1"/>
</dbReference>
<dbReference type="Gene3D" id="3.40.50.1000">
    <property type="entry name" value="HAD superfamily/HAD-like"/>
    <property type="match status" value="2"/>
</dbReference>
<dbReference type="SUPFAM" id="SSF56784">
    <property type="entry name" value="HAD-like"/>
    <property type="match status" value="1"/>
</dbReference>
<dbReference type="InterPro" id="IPR006357">
    <property type="entry name" value="HAD-SF_hydro_IIA"/>
</dbReference>
<dbReference type="InterPro" id="IPR023214">
    <property type="entry name" value="HAD_sf"/>
</dbReference>
<reference evidence="2" key="1">
    <citation type="journal article" date="2019" name="Int. J. Syst. Evol. Microbiol.">
        <title>The Global Catalogue of Microorganisms (GCM) 10K type strain sequencing project: providing services to taxonomists for standard genome sequencing and annotation.</title>
        <authorList>
            <consortium name="The Broad Institute Genomics Platform"/>
            <consortium name="The Broad Institute Genome Sequencing Center for Infectious Disease"/>
            <person name="Wu L."/>
            <person name="Ma J."/>
        </authorList>
    </citation>
    <scope>NUCLEOTIDE SEQUENCE [LARGE SCALE GENOMIC DNA]</scope>
    <source>
        <strain evidence="2">KCTC 42224</strain>
    </source>
</reference>
<evidence type="ECO:0000313" key="2">
    <source>
        <dbReference type="Proteomes" id="UP001595683"/>
    </source>
</evidence>
<dbReference type="GO" id="GO:0016787">
    <property type="term" value="F:hydrolase activity"/>
    <property type="evidence" value="ECO:0007669"/>
    <property type="project" value="UniProtKB-KW"/>
</dbReference>
<evidence type="ECO:0000313" key="1">
    <source>
        <dbReference type="EMBL" id="MFC3671089.1"/>
    </source>
</evidence>
<proteinExistence type="predicted"/>
<dbReference type="Proteomes" id="UP001595683">
    <property type="component" value="Unassembled WGS sequence"/>
</dbReference>
<dbReference type="PANTHER" id="PTHR19288">
    <property type="entry name" value="4-NITROPHENYLPHOSPHATASE-RELATED"/>
    <property type="match status" value="1"/>
</dbReference>
<organism evidence="1 2">
    <name type="scientific">Novosphingobium pokkalii</name>
    <dbReference type="NCBI Taxonomy" id="1770194"/>
    <lineage>
        <taxon>Bacteria</taxon>
        <taxon>Pseudomonadati</taxon>
        <taxon>Pseudomonadota</taxon>
        <taxon>Alphaproteobacteria</taxon>
        <taxon>Sphingomonadales</taxon>
        <taxon>Sphingomonadaceae</taxon>
        <taxon>Novosphingobium</taxon>
    </lineage>
</organism>